<proteinExistence type="predicted"/>
<dbReference type="HOGENOM" id="CLU_609014_0_0_1"/>
<dbReference type="GeneID" id="7197200"/>
<gene>
    <name evidence="3" type="ORF">PHATRDRAFT_43513</name>
</gene>
<keyword evidence="1" id="KW-0732">Signal</keyword>
<feature type="signal peptide" evidence="1">
    <location>
        <begin position="1"/>
        <end position="18"/>
    </location>
</feature>
<evidence type="ECO:0000259" key="2">
    <source>
        <dbReference type="PROSITE" id="PS51233"/>
    </source>
</evidence>
<dbReference type="EMBL" id="CM000606">
    <property type="protein sequence ID" value="EEC50796.1"/>
    <property type="molecule type" value="Genomic_DNA"/>
</dbReference>
<protein>
    <recommendedName>
        <fullName evidence="2">VWFD domain-containing protein</fullName>
    </recommendedName>
</protein>
<dbReference type="OrthoDB" id="47453at2759"/>
<evidence type="ECO:0000313" key="3">
    <source>
        <dbReference type="EMBL" id="EEC50796.1"/>
    </source>
</evidence>
<dbReference type="InParanoid" id="B7FSH1"/>
<accession>B7FSH1</accession>
<dbReference type="PaxDb" id="2850-Phatr43513"/>
<evidence type="ECO:0000313" key="4">
    <source>
        <dbReference type="Proteomes" id="UP000000759"/>
    </source>
</evidence>
<reference evidence="4" key="2">
    <citation type="submission" date="2008-08" db="EMBL/GenBank/DDBJ databases">
        <authorList>
            <consortium name="Diatom Consortium"/>
            <person name="Grigoriev I."/>
            <person name="Grimwood J."/>
            <person name="Kuo A."/>
            <person name="Otillar R.P."/>
            <person name="Salamov A."/>
            <person name="Detter J.C."/>
            <person name="Lindquist E."/>
            <person name="Shapiro H."/>
            <person name="Lucas S."/>
            <person name="Glavina del Rio T."/>
            <person name="Pitluck S."/>
            <person name="Rokhsar D."/>
            <person name="Bowler C."/>
        </authorList>
    </citation>
    <scope>GENOME REANNOTATION</scope>
    <source>
        <strain evidence="4">CCAP 1055/1</strain>
    </source>
</reference>
<sequence>MMFPVYILATLAFSSAQAFSAKETRGLEAATKCTQVSLDFSTFKNNQFIGIDDLSAYGLKIRTSSSSSKCVTPEPIIIDTNNPVCDPDLKSPFGNAIIIQEKYTKNDGCDGSDDCAAGGSITFTWESKVNLKDMIFLDMDEAVTVSVNTASESNKLLTPPPLRRSGEHVNYAIDENDVLSMEIKFHGSGGIPLINWSRCEPGGNGDPHFQTWAGHKFDYHGQCDLVLITAPYFEGKGLDLHVRTEQRDFFSFINTVAAKIGDEILEIGMNSAFVNGKVYDSLTAGNSLEFAGYSVTYDDAPLPNGRQQKVYMIKIGAIERIQIKVFGHFMALRVLDATHDNFADAVGLTGDYNSGLMLGRDGVTLLNDPNDFGPEWQVNADDPVLFRAVQSPQFPEKCLAAPSIDKVRHLRNGISQEQAEEACAVVGEDIDDCIFDIMATGDLDMVGAHM</sequence>
<organism evidence="3 4">
    <name type="scientific">Phaeodactylum tricornutum (strain CCAP 1055/1)</name>
    <dbReference type="NCBI Taxonomy" id="556484"/>
    <lineage>
        <taxon>Eukaryota</taxon>
        <taxon>Sar</taxon>
        <taxon>Stramenopiles</taxon>
        <taxon>Ochrophyta</taxon>
        <taxon>Bacillariophyta</taxon>
        <taxon>Bacillariophyceae</taxon>
        <taxon>Bacillariophycidae</taxon>
        <taxon>Naviculales</taxon>
        <taxon>Phaeodactylaceae</taxon>
        <taxon>Phaeodactylum</taxon>
    </lineage>
</organism>
<evidence type="ECO:0000256" key="1">
    <source>
        <dbReference type="SAM" id="SignalP"/>
    </source>
</evidence>
<feature type="domain" description="VWFD" evidence="2">
    <location>
        <begin position="199"/>
        <end position="385"/>
    </location>
</feature>
<dbReference type="eggNOG" id="ENOG502SVBF">
    <property type="taxonomic scope" value="Eukaryota"/>
</dbReference>
<dbReference type="KEGG" id="pti:PHATRDRAFT_43513"/>
<dbReference type="AlphaFoldDB" id="B7FSH1"/>
<name>B7FSH1_PHATC</name>
<dbReference type="Proteomes" id="UP000000759">
    <property type="component" value="Chromosome 2"/>
</dbReference>
<feature type="chain" id="PRO_5002852623" description="VWFD domain-containing protein" evidence="1">
    <location>
        <begin position="19"/>
        <end position="450"/>
    </location>
</feature>
<dbReference type="PROSITE" id="PS51233">
    <property type="entry name" value="VWFD"/>
    <property type="match status" value="1"/>
</dbReference>
<dbReference type="InterPro" id="IPR001846">
    <property type="entry name" value="VWF_type-D"/>
</dbReference>
<reference evidence="3 4" key="1">
    <citation type="journal article" date="2008" name="Nature">
        <title>The Phaeodactylum genome reveals the evolutionary history of diatom genomes.</title>
        <authorList>
            <person name="Bowler C."/>
            <person name="Allen A.E."/>
            <person name="Badger J.H."/>
            <person name="Grimwood J."/>
            <person name="Jabbari K."/>
            <person name="Kuo A."/>
            <person name="Maheswari U."/>
            <person name="Martens C."/>
            <person name="Maumus F."/>
            <person name="Otillar R.P."/>
            <person name="Rayko E."/>
            <person name="Salamov A."/>
            <person name="Vandepoele K."/>
            <person name="Beszteri B."/>
            <person name="Gruber A."/>
            <person name="Heijde M."/>
            <person name="Katinka M."/>
            <person name="Mock T."/>
            <person name="Valentin K."/>
            <person name="Verret F."/>
            <person name="Berges J.A."/>
            <person name="Brownlee C."/>
            <person name="Cadoret J.P."/>
            <person name="Chiovitti A."/>
            <person name="Choi C.J."/>
            <person name="Coesel S."/>
            <person name="De Martino A."/>
            <person name="Detter J.C."/>
            <person name="Durkin C."/>
            <person name="Falciatore A."/>
            <person name="Fournet J."/>
            <person name="Haruta M."/>
            <person name="Huysman M.J."/>
            <person name="Jenkins B.D."/>
            <person name="Jiroutova K."/>
            <person name="Jorgensen R.E."/>
            <person name="Joubert Y."/>
            <person name="Kaplan A."/>
            <person name="Kroger N."/>
            <person name="Kroth P.G."/>
            <person name="La Roche J."/>
            <person name="Lindquist E."/>
            <person name="Lommer M."/>
            <person name="Martin-Jezequel V."/>
            <person name="Lopez P.J."/>
            <person name="Lucas S."/>
            <person name="Mangogna M."/>
            <person name="McGinnis K."/>
            <person name="Medlin L.K."/>
            <person name="Montsant A."/>
            <person name="Oudot-Le Secq M.P."/>
            <person name="Napoli C."/>
            <person name="Obornik M."/>
            <person name="Parker M.S."/>
            <person name="Petit J.L."/>
            <person name="Porcel B.M."/>
            <person name="Poulsen N."/>
            <person name="Robison M."/>
            <person name="Rychlewski L."/>
            <person name="Rynearson T.A."/>
            <person name="Schmutz J."/>
            <person name="Shapiro H."/>
            <person name="Siaut M."/>
            <person name="Stanley M."/>
            <person name="Sussman M.R."/>
            <person name="Taylor A.R."/>
            <person name="Vardi A."/>
            <person name="von Dassow P."/>
            <person name="Vyverman W."/>
            <person name="Willis A."/>
            <person name="Wyrwicz L.S."/>
            <person name="Rokhsar D.S."/>
            <person name="Weissenbach J."/>
            <person name="Armbrust E.V."/>
            <person name="Green B.R."/>
            <person name="Van de Peer Y."/>
            <person name="Grigoriev I.V."/>
        </authorList>
    </citation>
    <scope>NUCLEOTIDE SEQUENCE [LARGE SCALE GENOMIC DNA]</scope>
    <source>
        <strain evidence="3 4">CCAP 1055/1</strain>
    </source>
</reference>
<dbReference type="RefSeq" id="XP_002177982.1">
    <property type="nucleotide sequence ID" value="XM_002177946.1"/>
</dbReference>
<dbReference type="STRING" id="556484.B7FSH1"/>
<keyword evidence="4" id="KW-1185">Reference proteome</keyword>